<dbReference type="PANTHER" id="PTHR22619">
    <property type="entry name" value="ZINC FINGER SWIM DOMAIN CONTAINING PROTEIN 4, 5, 6"/>
    <property type="match status" value="1"/>
</dbReference>
<dbReference type="InterPro" id="IPR007527">
    <property type="entry name" value="Znf_SWIM"/>
</dbReference>
<keyword evidence="4" id="KW-1185">Reference proteome</keyword>
<keyword evidence="1" id="KW-0479">Metal-binding</keyword>
<reference evidence="3 4" key="1">
    <citation type="journal article" date="2019" name="Int. J. Syst. Evol. Microbiol.">
        <title>The Global Catalogue of Microorganisms (GCM) 10K type strain sequencing project: providing services to taxonomists for standard genome sequencing and annotation.</title>
        <authorList>
            <consortium name="The Broad Institute Genomics Platform"/>
            <consortium name="The Broad Institute Genome Sequencing Center for Infectious Disease"/>
            <person name="Wu L."/>
            <person name="Ma J."/>
        </authorList>
    </citation>
    <scope>NUCLEOTIDE SEQUENCE [LARGE SCALE GENOMIC DNA]</scope>
    <source>
        <strain evidence="3 4">CGMCC 1.15824</strain>
    </source>
</reference>
<dbReference type="PROSITE" id="PS50966">
    <property type="entry name" value="ZF_SWIM"/>
    <property type="match status" value="1"/>
</dbReference>
<keyword evidence="1" id="KW-0862">Zinc</keyword>
<dbReference type="EMBL" id="JBHSJG010000012">
    <property type="protein sequence ID" value="MFC4986875.1"/>
    <property type="molecule type" value="Genomic_DNA"/>
</dbReference>
<gene>
    <name evidence="3" type="ORF">ACFPFO_03625</name>
</gene>
<dbReference type="GO" id="GO:0008270">
    <property type="term" value="F:zinc ion binding"/>
    <property type="evidence" value="ECO:0007669"/>
    <property type="project" value="UniProtKB-KW"/>
</dbReference>
<evidence type="ECO:0000259" key="2">
    <source>
        <dbReference type="PROSITE" id="PS50966"/>
    </source>
</evidence>
<feature type="domain" description="SWIM-type" evidence="2">
    <location>
        <begin position="57"/>
        <end position="94"/>
    </location>
</feature>
<dbReference type="PANTHER" id="PTHR22619:SF0">
    <property type="entry name" value="ZINC FINGER SWIM DOMAIN-CONTAINING PROTEIN 6-LIKE PROTEIN"/>
    <property type="match status" value="1"/>
</dbReference>
<protein>
    <submittedName>
        <fullName evidence="3">SWIM zinc finger domain-containing protein</fullName>
    </submittedName>
</protein>
<proteinExistence type="predicted"/>
<dbReference type="Pfam" id="PF04434">
    <property type="entry name" value="SWIM"/>
    <property type="match status" value="1"/>
</dbReference>
<dbReference type="RefSeq" id="WP_224926107.1">
    <property type="nucleotide sequence ID" value="NZ_JAIVEF010000015.1"/>
</dbReference>
<evidence type="ECO:0000256" key="1">
    <source>
        <dbReference type="PROSITE-ProRule" id="PRU00325"/>
    </source>
</evidence>
<accession>A0ABD5QAU4</accession>
<name>A0ABD5QAU4_9EURY</name>
<keyword evidence="1" id="KW-0863">Zinc-finger</keyword>
<sequence>MSDGGWPTLTEATVRELARSKSYERGQSYYERDAVSDVVRRGETLRADVEGSQYQPYTVGIVFDDTGVARTDCSCPYDHGGICKHRVAVLLTCIRDPERVREQLPMSEVIADADREALQELLIELAEGRPEVADLIETRLSTPNDTATGTPVSVNIESIRRQVNHALPKPGQKGHNDAYAEAARMADELGGLIEQAQNAIEAGDGETALDILAVITDELASGRWADLLPYDVPRVFEVIDDLSRTFIEAVLTAELTESERDDWEERLIEWDGQFDYYMGGESTFFAAADAAAQGWDDRRVQQAMGGELDEGEFWDDDAVWYGDDIVAARLSILEREDRIEEYLNLAAAATQTRAYARVLVQDGRIEEALDYATERFSTPDAALGLAETLRAHDETQAALRIAEHGLTLEGYRKDTLAAWLRDQAAGAGDHELALEAAITAFEASPSVSAFEAVEELAKEDWNAIKADLLELLRTEQLGGTAAQVVEIFLREGEYDDAIELVDRTERTSVIEPTVEALIEERPQWVIRTCKSQAEPIVEQGQHDSYRTAVRWLRRAGKAAQAADELDEWREYVETMRDEHYQKYKLRPMLDDLLEEL</sequence>
<dbReference type="Proteomes" id="UP001595925">
    <property type="component" value="Unassembled WGS sequence"/>
</dbReference>
<comment type="caution">
    <text evidence="3">The sequence shown here is derived from an EMBL/GenBank/DDBJ whole genome shotgun (WGS) entry which is preliminary data.</text>
</comment>
<evidence type="ECO:0000313" key="3">
    <source>
        <dbReference type="EMBL" id="MFC4986875.1"/>
    </source>
</evidence>
<dbReference type="AlphaFoldDB" id="A0ABD5QAU4"/>
<evidence type="ECO:0000313" key="4">
    <source>
        <dbReference type="Proteomes" id="UP001595925"/>
    </source>
</evidence>
<organism evidence="3 4">
    <name type="scientific">Saliphagus infecundisoli</name>
    <dbReference type="NCBI Taxonomy" id="1849069"/>
    <lineage>
        <taxon>Archaea</taxon>
        <taxon>Methanobacteriati</taxon>
        <taxon>Methanobacteriota</taxon>
        <taxon>Stenosarchaea group</taxon>
        <taxon>Halobacteria</taxon>
        <taxon>Halobacteriales</taxon>
        <taxon>Natrialbaceae</taxon>
        <taxon>Saliphagus</taxon>
    </lineage>
</organism>